<protein>
    <submittedName>
        <fullName evidence="2">Uncharacterized protein</fullName>
    </submittedName>
</protein>
<accession>A0AAW9CYH4</accession>
<reference evidence="2" key="1">
    <citation type="submission" date="2018-08" db="EMBL/GenBank/DDBJ databases">
        <title>Identification of Burkholderia cepacia strains that express a Burkholderia pseudomallei-like capsular polysaccharide.</title>
        <authorList>
            <person name="Burtnick M.N."/>
            <person name="Vongsouvath M."/>
            <person name="Newton P."/>
            <person name="Wuthiekanun V."/>
            <person name="Limmathurotsakul D."/>
            <person name="Brett P.J."/>
            <person name="Chantratita N."/>
            <person name="Dance D.A."/>
        </authorList>
    </citation>
    <scope>NUCLEOTIDE SEQUENCE</scope>
    <source>
        <strain evidence="2">SBXCC001</strain>
    </source>
</reference>
<name>A0AAW9CYH4_BURTH</name>
<evidence type="ECO:0000313" key="3">
    <source>
        <dbReference type="Proteomes" id="UP001272137"/>
    </source>
</evidence>
<evidence type="ECO:0000256" key="1">
    <source>
        <dbReference type="SAM" id="MobiDB-lite"/>
    </source>
</evidence>
<sequence length="123" mass="13726">MKSGSIEQAANGWLFRARDSFARGGDIRLKMKDFAPGESIETQRRRRLPARASNGAGRTRNARPPIPVRPAPSRRPGRDACARTYLRPFTDADIAPRCRPHPFVRQPACPCLLSHAVNSLRSH</sequence>
<dbReference type="Proteomes" id="UP001272137">
    <property type="component" value="Unassembled WGS sequence"/>
</dbReference>
<comment type="caution">
    <text evidence="2">The sequence shown here is derived from an EMBL/GenBank/DDBJ whole genome shotgun (WGS) entry which is preliminary data.</text>
</comment>
<organism evidence="2 3">
    <name type="scientific">Burkholderia thailandensis</name>
    <dbReference type="NCBI Taxonomy" id="57975"/>
    <lineage>
        <taxon>Bacteria</taxon>
        <taxon>Pseudomonadati</taxon>
        <taxon>Pseudomonadota</taxon>
        <taxon>Betaproteobacteria</taxon>
        <taxon>Burkholderiales</taxon>
        <taxon>Burkholderiaceae</taxon>
        <taxon>Burkholderia</taxon>
        <taxon>pseudomallei group</taxon>
    </lineage>
</organism>
<dbReference type="EMBL" id="QXCT01000002">
    <property type="protein sequence ID" value="MDW9255955.1"/>
    <property type="molecule type" value="Genomic_DNA"/>
</dbReference>
<dbReference type="AlphaFoldDB" id="A0AAW9CYH4"/>
<gene>
    <name evidence="2" type="ORF">C7S16_1258</name>
</gene>
<feature type="region of interest" description="Disordered" evidence="1">
    <location>
        <begin position="34"/>
        <end position="79"/>
    </location>
</feature>
<proteinExistence type="predicted"/>
<evidence type="ECO:0000313" key="2">
    <source>
        <dbReference type="EMBL" id="MDW9255955.1"/>
    </source>
</evidence>